<keyword evidence="2" id="KW-1185">Reference proteome</keyword>
<dbReference type="Proteomes" id="UP001642360">
    <property type="component" value="Unassembled WGS sequence"/>
</dbReference>
<comment type="caution">
    <text evidence="1">The sequence shown here is derived from an EMBL/GenBank/DDBJ whole genome shotgun (WGS) entry which is preliminary data.</text>
</comment>
<evidence type="ECO:0000313" key="1">
    <source>
        <dbReference type="EMBL" id="CAK9168080.1"/>
    </source>
</evidence>
<name>A0ABC8TF66_9AQUA</name>
<sequence length="83" mass="8715">MRPSGGAGHQEGGPREALDVKEMEISVLRGADQGEQDACGKVFASSKLSETTIRTLGLSNVWVRGSTKEMPDLGIASVLGLVM</sequence>
<proteinExistence type="predicted"/>
<dbReference type="EMBL" id="CAUOFW020005002">
    <property type="protein sequence ID" value="CAK9168080.1"/>
    <property type="molecule type" value="Genomic_DNA"/>
</dbReference>
<evidence type="ECO:0000313" key="2">
    <source>
        <dbReference type="Proteomes" id="UP001642360"/>
    </source>
</evidence>
<reference evidence="1 2" key="1">
    <citation type="submission" date="2024-02" db="EMBL/GenBank/DDBJ databases">
        <authorList>
            <person name="Vignale AGUSTIN F."/>
            <person name="Sosa J E."/>
            <person name="Modenutti C."/>
        </authorList>
    </citation>
    <scope>NUCLEOTIDE SEQUENCE [LARGE SCALE GENOMIC DNA]</scope>
</reference>
<organism evidence="1 2">
    <name type="scientific">Ilex paraguariensis</name>
    <name type="common">yerba mate</name>
    <dbReference type="NCBI Taxonomy" id="185542"/>
    <lineage>
        <taxon>Eukaryota</taxon>
        <taxon>Viridiplantae</taxon>
        <taxon>Streptophyta</taxon>
        <taxon>Embryophyta</taxon>
        <taxon>Tracheophyta</taxon>
        <taxon>Spermatophyta</taxon>
        <taxon>Magnoliopsida</taxon>
        <taxon>eudicotyledons</taxon>
        <taxon>Gunneridae</taxon>
        <taxon>Pentapetalae</taxon>
        <taxon>asterids</taxon>
        <taxon>campanulids</taxon>
        <taxon>Aquifoliales</taxon>
        <taxon>Aquifoliaceae</taxon>
        <taxon>Ilex</taxon>
    </lineage>
</organism>
<dbReference type="AlphaFoldDB" id="A0ABC8TF66"/>
<protein>
    <submittedName>
        <fullName evidence="1">Uncharacterized protein</fullName>
    </submittedName>
</protein>
<accession>A0ABC8TF66</accession>
<gene>
    <name evidence="1" type="ORF">ILEXP_LOCUS37410</name>
</gene>